<evidence type="ECO:0000256" key="8">
    <source>
        <dbReference type="ARBA" id="ARBA00023136"/>
    </source>
</evidence>
<evidence type="ECO:0000256" key="5">
    <source>
        <dbReference type="ARBA" id="ARBA00022692"/>
    </source>
</evidence>
<dbReference type="Gene3D" id="1.10.287.570">
    <property type="entry name" value="Helical hairpin bin"/>
    <property type="match status" value="1"/>
</dbReference>
<feature type="domain" description="Band 3 cytoplasmic" evidence="12">
    <location>
        <begin position="53"/>
        <end position="331"/>
    </location>
</feature>
<dbReference type="InterPro" id="IPR013769">
    <property type="entry name" value="Band3_cytoplasmic_dom"/>
</dbReference>
<protein>
    <recommendedName>
        <fullName evidence="15">Anion exchange protein</fullName>
    </recommendedName>
</protein>
<feature type="transmembrane region" description="Helical" evidence="10">
    <location>
        <begin position="445"/>
        <end position="470"/>
    </location>
</feature>
<dbReference type="GO" id="GO:0008509">
    <property type="term" value="F:monoatomic anion transmembrane transporter activity"/>
    <property type="evidence" value="ECO:0007669"/>
    <property type="project" value="InterPro"/>
</dbReference>
<keyword evidence="6 10" id="KW-1133">Transmembrane helix</keyword>
<feature type="transmembrane region" description="Helical" evidence="10">
    <location>
        <begin position="646"/>
        <end position="674"/>
    </location>
</feature>
<keyword evidence="14" id="KW-1185">Reference proteome</keyword>
<evidence type="ECO:0000256" key="3">
    <source>
        <dbReference type="ARBA" id="ARBA00022448"/>
    </source>
</evidence>
<feature type="transmembrane region" description="Helical" evidence="10">
    <location>
        <begin position="410"/>
        <end position="433"/>
    </location>
</feature>
<gene>
    <name evidence="13" type="ORF">MSPICULIGERA_LOCUS2065</name>
</gene>
<feature type="transmembrane region" description="Helical" evidence="10">
    <location>
        <begin position="827"/>
        <end position="846"/>
    </location>
</feature>
<evidence type="ECO:0000313" key="14">
    <source>
        <dbReference type="Proteomes" id="UP001177023"/>
    </source>
</evidence>
<keyword evidence="7" id="KW-0406">Ion transport</keyword>
<comment type="subcellular location">
    <subcellularLocation>
        <location evidence="1">Cell membrane</location>
        <topology evidence="1">Multi-pass membrane protein</topology>
    </subcellularLocation>
</comment>
<evidence type="ECO:0000256" key="2">
    <source>
        <dbReference type="ARBA" id="ARBA00010993"/>
    </source>
</evidence>
<dbReference type="InterPro" id="IPR003020">
    <property type="entry name" value="HCO3_transpt_euk"/>
</dbReference>
<dbReference type="GO" id="GO:0005886">
    <property type="term" value="C:plasma membrane"/>
    <property type="evidence" value="ECO:0007669"/>
    <property type="project" value="UniProtKB-SubCell"/>
</dbReference>
<feature type="region of interest" description="Disordered" evidence="9">
    <location>
        <begin position="164"/>
        <end position="217"/>
    </location>
</feature>
<evidence type="ECO:0000256" key="10">
    <source>
        <dbReference type="SAM" id="Phobius"/>
    </source>
</evidence>
<dbReference type="GO" id="GO:0005452">
    <property type="term" value="F:solute:inorganic anion antiporter activity"/>
    <property type="evidence" value="ECO:0007669"/>
    <property type="project" value="InterPro"/>
</dbReference>
<evidence type="ECO:0000256" key="1">
    <source>
        <dbReference type="ARBA" id="ARBA00004651"/>
    </source>
</evidence>
<evidence type="ECO:0000313" key="13">
    <source>
        <dbReference type="EMBL" id="CAJ0562233.1"/>
    </source>
</evidence>
<dbReference type="PANTHER" id="PTHR11453">
    <property type="entry name" value="ANION EXCHANGE PROTEIN"/>
    <property type="match status" value="1"/>
</dbReference>
<name>A0AA36C7U8_9BILA</name>
<organism evidence="13 14">
    <name type="scientific">Mesorhabditis spiculigera</name>
    <dbReference type="NCBI Taxonomy" id="96644"/>
    <lineage>
        <taxon>Eukaryota</taxon>
        <taxon>Metazoa</taxon>
        <taxon>Ecdysozoa</taxon>
        <taxon>Nematoda</taxon>
        <taxon>Chromadorea</taxon>
        <taxon>Rhabditida</taxon>
        <taxon>Rhabditina</taxon>
        <taxon>Rhabditomorpha</taxon>
        <taxon>Rhabditoidea</taxon>
        <taxon>Rhabditidae</taxon>
        <taxon>Mesorhabditinae</taxon>
        <taxon>Mesorhabditis</taxon>
    </lineage>
</organism>
<sequence>MRRLASVKEHADLLLDPISVSQSISLGQHPDSAIDNVRRLYERHDNEDAAPPIYSEMLKLQYDGKIRSWHEASRWIKYEQVVEGGGTRFSKPHITLLSFQGLLQARNCLRRGVVVLDSTRESLSSVFDDIIRLWEDRALVNDTNIKGIRKALWAPKVHMTISKSRRNSLDQASDSDDEAEEDGKERENQETHTHNDTNHLTIDTGNATGDLSQSEKRLVSKLPNNTESCAILVGHVASLEHPTCAFIRLKTAQNFYPEIPDIPVRTKFIFVLLTPKDNYENEAVMIGRTVGALLSDEVFRRVAEHTQEPYTMADAIEEFMSNMVVIPPGKCTTETRWEPKDGGTEEVRLGHMNKHKVSLEGSSTDGDSHAVGLHRTGRTFGGLAADIKAKLPYYVSDYTDFFRGRFSQSLAATVFLFFANLTSIITFGAVMGVKLHHEMATIEAILCGGICGVIFAMFSVGIWIFIMLMILTATDASALVGLITRFTEDAFATLISVVFIIQAFEKLIGIGATEAKKSAAKMAALQASGCKCFVGNSTEDSLIAGFFQNDTREGACDLGEFRELDNQIDVYQLSIILTFGTFALTYAFKEFRKSPFFSSNIRNAVSDFGVLIAIVVMTAYSHYVGEDKVPTLNIPDSFRPTKDRSWLVLPVDVPLHLILIAILPAAFYTILIVMDQQITAVIVNRKDNLLKKGYGYHLDLLVIAILVLICSFLGLPFFVAATVLSVMHVDSLRVQSESAAPGEKAQMLGVKEQRLTAILAHLMIGVSVFLTPVIKLVPMPVLIGVFLYMGVVSLIHQQFVQRVALWFMPVKHQPDYTWLRCVKMRRVHLFTLIQMLSLIGLFVVKYSPVVKMAFPLMLIIMVLIRMMSLEKVFTHSELKSLDDILPSFKEVMFPKNRGKLSINQYEKVNQDPEALLIKESR</sequence>
<evidence type="ECO:0000259" key="12">
    <source>
        <dbReference type="Pfam" id="PF07565"/>
    </source>
</evidence>
<proteinExistence type="inferred from homology"/>
<dbReference type="Proteomes" id="UP001177023">
    <property type="component" value="Unassembled WGS sequence"/>
</dbReference>
<feature type="non-terminal residue" evidence="13">
    <location>
        <position position="1"/>
    </location>
</feature>
<comment type="similarity">
    <text evidence="2">Belongs to the anion exchanger (TC 2.A.31) family.</text>
</comment>
<dbReference type="GO" id="GO:0008510">
    <property type="term" value="F:sodium:bicarbonate symporter activity"/>
    <property type="evidence" value="ECO:0007669"/>
    <property type="project" value="TreeGrafter"/>
</dbReference>
<feature type="transmembrane region" description="Helical" evidence="10">
    <location>
        <begin position="694"/>
        <end position="727"/>
    </location>
</feature>
<evidence type="ECO:0000259" key="11">
    <source>
        <dbReference type="Pfam" id="PF00955"/>
    </source>
</evidence>
<keyword evidence="5 10" id="KW-0812">Transmembrane</keyword>
<feature type="transmembrane region" description="Helical" evidence="10">
    <location>
        <begin position="852"/>
        <end position="869"/>
    </location>
</feature>
<keyword evidence="3" id="KW-0813">Transport</keyword>
<feature type="compositionally biased region" description="Acidic residues" evidence="9">
    <location>
        <begin position="173"/>
        <end position="182"/>
    </location>
</feature>
<evidence type="ECO:0000256" key="6">
    <source>
        <dbReference type="ARBA" id="ARBA00022989"/>
    </source>
</evidence>
<feature type="transmembrane region" description="Helical" evidence="10">
    <location>
        <begin position="490"/>
        <end position="512"/>
    </location>
</feature>
<dbReference type="InterPro" id="IPR011531">
    <property type="entry name" value="HCO3_transpt-like_TM_dom"/>
</dbReference>
<feature type="transmembrane region" description="Helical" evidence="10">
    <location>
        <begin position="608"/>
        <end position="625"/>
    </location>
</feature>
<dbReference type="GO" id="GO:0051453">
    <property type="term" value="P:regulation of intracellular pH"/>
    <property type="evidence" value="ECO:0007669"/>
    <property type="project" value="TreeGrafter"/>
</dbReference>
<feature type="compositionally biased region" description="Polar residues" evidence="9">
    <location>
        <begin position="198"/>
        <end position="212"/>
    </location>
</feature>
<keyword evidence="8 10" id="KW-0472">Membrane</keyword>
<feature type="domain" description="Bicarbonate transporter-like transmembrane" evidence="11">
    <location>
        <begin position="458"/>
        <end position="885"/>
    </location>
</feature>
<keyword evidence="4" id="KW-1003">Cell membrane</keyword>
<dbReference type="PANTHER" id="PTHR11453:SF36">
    <property type="entry name" value="ANION EXCHANGE PROTEIN"/>
    <property type="match status" value="1"/>
</dbReference>
<dbReference type="AlphaFoldDB" id="A0AA36C7U8"/>
<accession>A0AA36C7U8</accession>
<dbReference type="Pfam" id="PF00955">
    <property type="entry name" value="HCO3_cotransp"/>
    <property type="match status" value="1"/>
</dbReference>
<feature type="transmembrane region" description="Helical" evidence="10">
    <location>
        <begin position="755"/>
        <end position="774"/>
    </location>
</feature>
<feature type="transmembrane region" description="Helical" evidence="10">
    <location>
        <begin position="570"/>
        <end position="588"/>
    </location>
</feature>
<reference evidence="13" key="1">
    <citation type="submission" date="2023-06" db="EMBL/GenBank/DDBJ databases">
        <authorList>
            <person name="Delattre M."/>
        </authorList>
    </citation>
    <scope>NUCLEOTIDE SEQUENCE</scope>
    <source>
        <strain evidence="13">AF72</strain>
    </source>
</reference>
<dbReference type="Pfam" id="PF07565">
    <property type="entry name" value="Band_3_cyto"/>
    <property type="match status" value="1"/>
</dbReference>
<dbReference type="InterPro" id="IPR016152">
    <property type="entry name" value="PTrfase/Anion_transptr"/>
</dbReference>
<dbReference type="EMBL" id="CATQJA010000638">
    <property type="protein sequence ID" value="CAJ0562233.1"/>
    <property type="molecule type" value="Genomic_DNA"/>
</dbReference>
<dbReference type="Gene3D" id="3.40.930.10">
    <property type="entry name" value="Mannitol-specific EII, Chain A"/>
    <property type="match status" value="1"/>
</dbReference>
<feature type="compositionally biased region" description="Basic and acidic residues" evidence="9">
    <location>
        <begin position="183"/>
        <end position="197"/>
    </location>
</feature>
<dbReference type="SUPFAM" id="SSF55804">
    <property type="entry name" value="Phoshotransferase/anion transport protein"/>
    <property type="match status" value="1"/>
</dbReference>
<evidence type="ECO:0000256" key="7">
    <source>
        <dbReference type="ARBA" id="ARBA00023065"/>
    </source>
</evidence>
<dbReference type="PRINTS" id="PR01231">
    <property type="entry name" value="HCO3TRNSPORT"/>
</dbReference>
<evidence type="ECO:0008006" key="15">
    <source>
        <dbReference type="Google" id="ProtNLM"/>
    </source>
</evidence>
<evidence type="ECO:0000256" key="9">
    <source>
        <dbReference type="SAM" id="MobiDB-lite"/>
    </source>
</evidence>
<comment type="caution">
    <text evidence="13">The sequence shown here is derived from an EMBL/GenBank/DDBJ whole genome shotgun (WGS) entry which is preliminary data.</text>
</comment>
<feature type="transmembrane region" description="Helical" evidence="10">
    <location>
        <begin position="786"/>
        <end position="807"/>
    </location>
</feature>
<evidence type="ECO:0000256" key="4">
    <source>
        <dbReference type="ARBA" id="ARBA00022475"/>
    </source>
</evidence>